<reference evidence="4" key="2">
    <citation type="submission" date="2020-11" db="EMBL/GenBank/DDBJ databases">
        <authorList>
            <person name="McCartney M.A."/>
            <person name="Auch B."/>
            <person name="Kono T."/>
            <person name="Mallez S."/>
            <person name="Becker A."/>
            <person name="Gohl D.M."/>
            <person name="Silverstein K.A.T."/>
            <person name="Koren S."/>
            <person name="Bechman K.B."/>
            <person name="Herman A."/>
            <person name="Abrahante J.E."/>
            <person name="Garbe J."/>
        </authorList>
    </citation>
    <scope>NUCLEOTIDE SEQUENCE</scope>
    <source>
        <strain evidence="4">Duluth1</strain>
        <tissue evidence="4">Whole animal</tissue>
    </source>
</reference>
<evidence type="ECO:0000313" key="5">
    <source>
        <dbReference type="Proteomes" id="UP000828390"/>
    </source>
</evidence>
<dbReference type="Proteomes" id="UP000828390">
    <property type="component" value="Unassembled WGS sequence"/>
</dbReference>
<keyword evidence="5" id="KW-1185">Reference proteome</keyword>
<reference evidence="4" key="1">
    <citation type="journal article" date="2019" name="bioRxiv">
        <title>The Genome of the Zebra Mussel, Dreissena polymorpha: A Resource for Invasive Species Research.</title>
        <authorList>
            <person name="McCartney M.A."/>
            <person name="Auch B."/>
            <person name="Kono T."/>
            <person name="Mallez S."/>
            <person name="Zhang Y."/>
            <person name="Obille A."/>
            <person name="Becker A."/>
            <person name="Abrahante J.E."/>
            <person name="Garbe J."/>
            <person name="Badalamenti J.P."/>
            <person name="Herman A."/>
            <person name="Mangelson H."/>
            <person name="Liachko I."/>
            <person name="Sullivan S."/>
            <person name="Sone E.D."/>
            <person name="Koren S."/>
            <person name="Silverstein K.A.T."/>
            <person name="Beckman K.B."/>
            <person name="Gohl D.M."/>
        </authorList>
    </citation>
    <scope>NUCLEOTIDE SEQUENCE</scope>
    <source>
        <strain evidence="4">Duluth1</strain>
        <tissue evidence="4">Whole animal</tissue>
    </source>
</reference>
<dbReference type="AlphaFoldDB" id="A0A9D4JAQ5"/>
<evidence type="ECO:0000313" key="4">
    <source>
        <dbReference type="EMBL" id="KAH3804875.1"/>
    </source>
</evidence>
<dbReference type="Pfam" id="PF00229">
    <property type="entry name" value="TNF"/>
    <property type="match status" value="1"/>
</dbReference>
<gene>
    <name evidence="4" type="ORF">DPMN_133167</name>
</gene>
<feature type="domain" description="THD" evidence="3">
    <location>
        <begin position="152"/>
        <end position="258"/>
    </location>
</feature>
<dbReference type="EMBL" id="JAIWYP010000006">
    <property type="protein sequence ID" value="KAH3804875.1"/>
    <property type="molecule type" value="Genomic_DNA"/>
</dbReference>
<keyword evidence="2" id="KW-1133">Transmembrane helix</keyword>
<evidence type="ECO:0000256" key="1">
    <source>
        <dbReference type="ARBA" id="ARBA00008670"/>
    </source>
</evidence>
<dbReference type="SUPFAM" id="SSF49842">
    <property type="entry name" value="TNF-like"/>
    <property type="match status" value="1"/>
</dbReference>
<protein>
    <recommendedName>
        <fullName evidence="3">THD domain-containing protein</fullName>
    </recommendedName>
</protein>
<keyword evidence="2" id="KW-0812">Transmembrane</keyword>
<accession>A0A9D4JAQ5</accession>
<name>A0A9D4JAQ5_DREPO</name>
<proteinExistence type="inferred from homology"/>
<dbReference type="Gene3D" id="2.60.120.40">
    <property type="match status" value="1"/>
</dbReference>
<dbReference type="OrthoDB" id="6122580at2759"/>
<dbReference type="GO" id="GO:0006955">
    <property type="term" value="P:immune response"/>
    <property type="evidence" value="ECO:0007669"/>
    <property type="project" value="InterPro"/>
</dbReference>
<evidence type="ECO:0000259" key="3">
    <source>
        <dbReference type="Pfam" id="PF00229"/>
    </source>
</evidence>
<dbReference type="InterPro" id="IPR008983">
    <property type="entry name" value="Tumour_necrosis_fac-like_dom"/>
</dbReference>
<feature type="transmembrane region" description="Helical" evidence="2">
    <location>
        <begin position="7"/>
        <end position="26"/>
    </location>
</feature>
<dbReference type="GO" id="GO:0005164">
    <property type="term" value="F:tumor necrosis factor receptor binding"/>
    <property type="evidence" value="ECO:0007669"/>
    <property type="project" value="InterPro"/>
</dbReference>
<sequence>MKTVCKPAVYCLITITIVQSVVFLVVTSNWTTIRRVNNEPNTVQLCTVCEVLVPMIDKNGIASQVAKLKEPPNLQCCGGAAEIITLSAQKQTADIFYKRIRYMVPEAVYKMCDSSVDQTPYVRAVGITGFKHVGALYQPLWNQNGQTVTQPSINHITHLQDEGEIFIRLAGLYMISSRLAIQTNASTIDSVFSHSIYVLSHKYGTRRLLGERRTTLFGGDQTVSTFTAVYSLDLHDRLSVGINNPEHIDAQSNNNTFSIHSAG</sequence>
<dbReference type="GO" id="GO:0016020">
    <property type="term" value="C:membrane"/>
    <property type="evidence" value="ECO:0007669"/>
    <property type="project" value="InterPro"/>
</dbReference>
<comment type="caution">
    <text evidence="4">The sequence shown here is derived from an EMBL/GenBank/DDBJ whole genome shotgun (WGS) entry which is preliminary data.</text>
</comment>
<dbReference type="InterPro" id="IPR006052">
    <property type="entry name" value="TNF_dom"/>
</dbReference>
<keyword evidence="2" id="KW-0472">Membrane</keyword>
<comment type="similarity">
    <text evidence="1">Belongs to the tumor necrosis factor family.</text>
</comment>
<evidence type="ECO:0000256" key="2">
    <source>
        <dbReference type="SAM" id="Phobius"/>
    </source>
</evidence>
<organism evidence="4 5">
    <name type="scientific">Dreissena polymorpha</name>
    <name type="common">Zebra mussel</name>
    <name type="synonym">Mytilus polymorpha</name>
    <dbReference type="NCBI Taxonomy" id="45954"/>
    <lineage>
        <taxon>Eukaryota</taxon>
        <taxon>Metazoa</taxon>
        <taxon>Spiralia</taxon>
        <taxon>Lophotrochozoa</taxon>
        <taxon>Mollusca</taxon>
        <taxon>Bivalvia</taxon>
        <taxon>Autobranchia</taxon>
        <taxon>Heteroconchia</taxon>
        <taxon>Euheterodonta</taxon>
        <taxon>Imparidentia</taxon>
        <taxon>Neoheterodontei</taxon>
        <taxon>Myida</taxon>
        <taxon>Dreissenoidea</taxon>
        <taxon>Dreissenidae</taxon>
        <taxon>Dreissena</taxon>
    </lineage>
</organism>